<feature type="transmembrane region" description="Helical" evidence="1">
    <location>
        <begin position="21"/>
        <end position="43"/>
    </location>
</feature>
<name>A0ABQ9YXE7_9CRUS</name>
<organism evidence="2 3">
    <name type="scientific">Daphnia magna</name>
    <dbReference type="NCBI Taxonomy" id="35525"/>
    <lineage>
        <taxon>Eukaryota</taxon>
        <taxon>Metazoa</taxon>
        <taxon>Ecdysozoa</taxon>
        <taxon>Arthropoda</taxon>
        <taxon>Crustacea</taxon>
        <taxon>Branchiopoda</taxon>
        <taxon>Diplostraca</taxon>
        <taxon>Cladocera</taxon>
        <taxon>Anomopoda</taxon>
        <taxon>Daphniidae</taxon>
        <taxon>Daphnia</taxon>
    </lineage>
</organism>
<keyword evidence="3" id="KW-1185">Reference proteome</keyword>
<keyword evidence="1" id="KW-0812">Transmembrane</keyword>
<reference evidence="2 3" key="1">
    <citation type="journal article" date="2023" name="Nucleic Acids Res.">
        <title>The hologenome of Daphnia magna reveals possible DNA methylation and microbiome-mediated evolution of the host genome.</title>
        <authorList>
            <person name="Chaturvedi A."/>
            <person name="Li X."/>
            <person name="Dhandapani V."/>
            <person name="Marshall H."/>
            <person name="Kissane S."/>
            <person name="Cuenca-Cambronero M."/>
            <person name="Asole G."/>
            <person name="Calvet F."/>
            <person name="Ruiz-Romero M."/>
            <person name="Marangio P."/>
            <person name="Guigo R."/>
            <person name="Rago D."/>
            <person name="Mirbahai L."/>
            <person name="Eastwood N."/>
            <person name="Colbourne J.K."/>
            <person name="Zhou J."/>
            <person name="Mallon E."/>
            <person name="Orsini L."/>
        </authorList>
    </citation>
    <scope>NUCLEOTIDE SEQUENCE [LARGE SCALE GENOMIC DNA]</scope>
    <source>
        <strain evidence="2">LRV0_1</strain>
    </source>
</reference>
<sequence>MEGCCVQMNTAVKLIKHHKAIVHNLLFPNGVLILQLAFIAWQWTHFKAIAYTSFCLVQIKKTIEAKKMAVGNNRGFYKISVRNAFKKIVFIALATIRNGEVRMIRINSQRGNAIDSQLATNERTIGDEIIYSNRSHAYQELASWFSDLKIIILKSFQVCYVRRTPDDGVQRGINLPSSNAFINRMY</sequence>
<comment type="caution">
    <text evidence="2">The sequence shown here is derived from an EMBL/GenBank/DDBJ whole genome shotgun (WGS) entry which is preliminary data.</text>
</comment>
<gene>
    <name evidence="2" type="ORF">OUZ56_007039</name>
</gene>
<evidence type="ECO:0000313" key="3">
    <source>
        <dbReference type="Proteomes" id="UP001234178"/>
    </source>
</evidence>
<proteinExistence type="predicted"/>
<dbReference type="Proteomes" id="UP001234178">
    <property type="component" value="Unassembled WGS sequence"/>
</dbReference>
<keyword evidence="1" id="KW-1133">Transmembrane helix</keyword>
<protein>
    <recommendedName>
        <fullName evidence="4">ISXO2-like transposase domain-containing protein</fullName>
    </recommendedName>
</protein>
<evidence type="ECO:0008006" key="4">
    <source>
        <dbReference type="Google" id="ProtNLM"/>
    </source>
</evidence>
<keyword evidence="1" id="KW-0472">Membrane</keyword>
<evidence type="ECO:0000256" key="1">
    <source>
        <dbReference type="SAM" id="Phobius"/>
    </source>
</evidence>
<evidence type="ECO:0000313" key="2">
    <source>
        <dbReference type="EMBL" id="KAK4005323.1"/>
    </source>
</evidence>
<dbReference type="EMBL" id="JAOYFB010000001">
    <property type="protein sequence ID" value="KAK4005323.1"/>
    <property type="molecule type" value="Genomic_DNA"/>
</dbReference>
<accession>A0ABQ9YXE7</accession>